<dbReference type="GO" id="GO:0055085">
    <property type="term" value="P:transmembrane transport"/>
    <property type="evidence" value="ECO:0007669"/>
    <property type="project" value="TreeGrafter"/>
</dbReference>
<evidence type="ECO:0000256" key="2">
    <source>
        <dbReference type="ARBA" id="ARBA00009773"/>
    </source>
</evidence>
<dbReference type="RefSeq" id="WP_282197928.1">
    <property type="nucleotide sequence ID" value="NZ_BOQE01000001.1"/>
</dbReference>
<comment type="subcellular location">
    <subcellularLocation>
        <location evidence="1">Membrane</location>
        <topology evidence="1">Multi-pass membrane protein</topology>
    </subcellularLocation>
</comment>
<organism evidence="7 8">
    <name type="scientific">Collibacillus ludicampi</name>
    <dbReference type="NCBI Taxonomy" id="2771369"/>
    <lineage>
        <taxon>Bacteria</taxon>
        <taxon>Bacillati</taxon>
        <taxon>Bacillota</taxon>
        <taxon>Bacilli</taxon>
        <taxon>Bacillales</taxon>
        <taxon>Alicyclobacillaceae</taxon>
        <taxon>Collibacillus</taxon>
    </lineage>
</organism>
<feature type="transmembrane region" description="Helical" evidence="6">
    <location>
        <begin position="302"/>
        <end position="321"/>
    </location>
</feature>
<accession>A0AAV4LAF4</accession>
<protein>
    <submittedName>
        <fullName evidence="7">UPF0118 membrane protein YrrI</fullName>
    </submittedName>
</protein>
<reference evidence="7" key="1">
    <citation type="journal article" date="2023" name="Int. J. Syst. Evol. Microbiol.">
        <title>Collibacillus ludicampi gen. nov., sp. nov., a new soil bacterium of the family Alicyclobacillaceae.</title>
        <authorList>
            <person name="Jojima T."/>
            <person name="Ioku Y."/>
            <person name="Fukuta Y."/>
            <person name="Shirasaka N."/>
            <person name="Matsumura Y."/>
            <person name="Mori M."/>
        </authorList>
    </citation>
    <scope>NUCLEOTIDE SEQUENCE</scope>
    <source>
        <strain evidence="7">TP075</strain>
    </source>
</reference>
<evidence type="ECO:0000313" key="7">
    <source>
        <dbReference type="EMBL" id="GIM44659.1"/>
    </source>
</evidence>
<dbReference type="PANTHER" id="PTHR21716">
    <property type="entry name" value="TRANSMEMBRANE PROTEIN"/>
    <property type="match status" value="1"/>
</dbReference>
<dbReference type="PANTHER" id="PTHR21716:SF15">
    <property type="entry name" value="TRANSPORT PROTEIN YRRI-RELATED"/>
    <property type="match status" value="1"/>
</dbReference>
<dbReference type="AlphaFoldDB" id="A0AAV4LAF4"/>
<keyword evidence="3 6" id="KW-0812">Transmembrane</keyword>
<dbReference type="InterPro" id="IPR002549">
    <property type="entry name" value="AI-2E-like"/>
</dbReference>
<proteinExistence type="inferred from homology"/>
<dbReference type="Pfam" id="PF01594">
    <property type="entry name" value="AI-2E_transport"/>
    <property type="match status" value="1"/>
</dbReference>
<feature type="transmembrane region" description="Helical" evidence="6">
    <location>
        <begin position="221"/>
        <end position="242"/>
    </location>
</feature>
<keyword evidence="4 6" id="KW-1133">Transmembrane helix</keyword>
<dbReference type="EMBL" id="BOQE01000001">
    <property type="protein sequence ID" value="GIM44659.1"/>
    <property type="molecule type" value="Genomic_DNA"/>
</dbReference>
<sequence>MSQHPRKTALDYALLVLVILGSLFLLTQMQSMFSHLWTLLKVVLTPFLIAMIISYMLNPIVTKLVKRGVPRGASILIIYVIFFAGVTVVLVNTLPRFIEQVKDFVESLPELIQRVDRWLDQLADGTRSLPPAVRIAVENNLDSLQRAITEATGNFLSMLGKSVEQVLIAFVVPFLVFYMLKDLKIMEKTVIALLPVRYRRESIQLLKSIDDALGNYIRGQLLVMLAVGLLVYAGYLIIGMPYPLMLAMIVAVTNIIPYVGPFIGLAPALILALTVTPAMVIKVLVINMIVQQLEGNIISPQIVGRSLNLHPLLIILSLLFGGEIGGVMGLILAVPFVAVVKVILQHVILHYVRK</sequence>
<feature type="transmembrane region" description="Helical" evidence="6">
    <location>
        <begin position="162"/>
        <end position="180"/>
    </location>
</feature>
<comment type="caution">
    <text evidence="7">The sequence shown here is derived from an EMBL/GenBank/DDBJ whole genome shotgun (WGS) entry which is preliminary data.</text>
</comment>
<evidence type="ECO:0000256" key="6">
    <source>
        <dbReference type="SAM" id="Phobius"/>
    </source>
</evidence>
<feature type="transmembrane region" description="Helical" evidence="6">
    <location>
        <begin position="262"/>
        <end position="290"/>
    </location>
</feature>
<feature type="transmembrane region" description="Helical" evidence="6">
    <location>
        <begin position="327"/>
        <end position="352"/>
    </location>
</feature>
<gene>
    <name evidence="7" type="primary">yrrI</name>
    <name evidence="7" type="ORF">DNHGIG_02080</name>
</gene>
<evidence type="ECO:0000256" key="5">
    <source>
        <dbReference type="ARBA" id="ARBA00023136"/>
    </source>
</evidence>
<dbReference type="GO" id="GO:0016020">
    <property type="term" value="C:membrane"/>
    <property type="evidence" value="ECO:0007669"/>
    <property type="project" value="UniProtKB-SubCell"/>
</dbReference>
<dbReference type="Proteomes" id="UP001057291">
    <property type="component" value="Unassembled WGS sequence"/>
</dbReference>
<name>A0AAV4LAF4_9BACL</name>
<feature type="transmembrane region" description="Helical" evidence="6">
    <location>
        <begin position="12"/>
        <end position="33"/>
    </location>
</feature>
<evidence type="ECO:0000313" key="8">
    <source>
        <dbReference type="Proteomes" id="UP001057291"/>
    </source>
</evidence>
<feature type="transmembrane region" description="Helical" evidence="6">
    <location>
        <begin position="73"/>
        <end position="94"/>
    </location>
</feature>
<comment type="similarity">
    <text evidence="2">Belongs to the autoinducer-2 exporter (AI-2E) (TC 2.A.86) family.</text>
</comment>
<evidence type="ECO:0000256" key="3">
    <source>
        <dbReference type="ARBA" id="ARBA00022692"/>
    </source>
</evidence>
<keyword evidence="8" id="KW-1185">Reference proteome</keyword>
<keyword evidence="5 6" id="KW-0472">Membrane</keyword>
<feature type="transmembrane region" description="Helical" evidence="6">
    <location>
        <begin position="39"/>
        <end position="61"/>
    </location>
</feature>
<evidence type="ECO:0000256" key="1">
    <source>
        <dbReference type="ARBA" id="ARBA00004141"/>
    </source>
</evidence>
<evidence type="ECO:0000256" key="4">
    <source>
        <dbReference type="ARBA" id="ARBA00022989"/>
    </source>
</evidence>